<evidence type="ECO:0000313" key="2">
    <source>
        <dbReference type="EMBL" id="PZX54272.1"/>
    </source>
</evidence>
<evidence type="ECO:0000313" key="3">
    <source>
        <dbReference type="Proteomes" id="UP000249538"/>
    </source>
</evidence>
<dbReference type="Proteomes" id="UP000249538">
    <property type="component" value="Unassembled WGS sequence"/>
</dbReference>
<sequence>MNLFDPGGHGSRLPFALCIAALALLAVLAAVLDLQLILPHG</sequence>
<name>A0A2W7SU65_9RHOB</name>
<evidence type="ECO:0000256" key="1">
    <source>
        <dbReference type="SAM" id="Phobius"/>
    </source>
</evidence>
<feature type="transmembrane region" description="Helical" evidence="1">
    <location>
        <begin position="12"/>
        <end position="38"/>
    </location>
</feature>
<dbReference type="EMBL" id="QKZS01000005">
    <property type="protein sequence ID" value="PZX54272.1"/>
    <property type="molecule type" value="Genomic_DNA"/>
</dbReference>
<keyword evidence="1" id="KW-0472">Membrane</keyword>
<dbReference type="AlphaFoldDB" id="A0A2W7SU65"/>
<keyword evidence="1" id="KW-0812">Transmembrane</keyword>
<dbReference type="RefSeq" id="WP_258186474.1">
    <property type="nucleotide sequence ID" value="NZ_QKZS01000005.1"/>
</dbReference>
<proteinExistence type="predicted"/>
<protein>
    <submittedName>
        <fullName evidence="2">Uncharacterized protein</fullName>
    </submittedName>
</protein>
<reference evidence="2 3" key="1">
    <citation type="submission" date="2018-06" db="EMBL/GenBank/DDBJ databases">
        <title>Genomic Encyclopedia of Archaeal and Bacterial Type Strains, Phase II (KMG-II): from individual species to whole genera.</title>
        <authorList>
            <person name="Goeker M."/>
        </authorList>
    </citation>
    <scope>NUCLEOTIDE SEQUENCE [LARGE SCALE GENOMIC DNA]</scope>
    <source>
        <strain evidence="2 3">DSM 18774</strain>
    </source>
</reference>
<gene>
    <name evidence="2" type="ORF">LX76_01916</name>
</gene>
<accession>A0A2W7SU65</accession>
<comment type="caution">
    <text evidence="2">The sequence shown here is derived from an EMBL/GenBank/DDBJ whole genome shotgun (WGS) entry which is preliminary data.</text>
</comment>
<keyword evidence="1" id="KW-1133">Transmembrane helix</keyword>
<organism evidence="2 3">
    <name type="scientific">Cereibacter changlensis</name>
    <dbReference type="NCBI Taxonomy" id="402884"/>
    <lineage>
        <taxon>Bacteria</taxon>
        <taxon>Pseudomonadati</taxon>
        <taxon>Pseudomonadota</taxon>
        <taxon>Alphaproteobacteria</taxon>
        <taxon>Rhodobacterales</taxon>
        <taxon>Paracoccaceae</taxon>
        <taxon>Cereibacter</taxon>
    </lineage>
</organism>